<dbReference type="Pfam" id="PF03130">
    <property type="entry name" value="HEAT_PBS"/>
    <property type="match status" value="2"/>
</dbReference>
<dbReference type="AlphaFoldDB" id="A0A1F6C556"/>
<dbReference type="SMART" id="SM00567">
    <property type="entry name" value="EZ_HEAT"/>
    <property type="match status" value="6"/>
</dbReference>
<dbReference type="InterPro" id="IPR008775">
    <property type="entry name" value="Phytyl_CoA_dOase-like"/>
</dbReference>
<dbReference type="GO" id="GO:0016706">
    <property type="term" value="F:2-oxoglutarate-dependent dioxygenase activity"/>
    <property type="evidence" value="ECO:0007669"/>
    <property type="project" value="UniProtKB-ARBA"/>
</dbReference>
<dbReference type="SUPFAM" id="SSF48371">
    <property type="entry name" value="ARM repeat"/>
    <property type="match status" value="1"/>
</dbReference>
<dbReference type="EMBL" id="MFKF01000410">
    <property type="protein sequence ID" value="OGG44243.1"/>
    <property type="molecule type" value="Genomic_DNA"/>
</dbReference>
<evidence type="ECO:0000256" key="1">
    <source>
        <dbReference type="ARBA" id="ARBA00022737"/>
    </source>
</evidence>
<name>A0A1F6C556_HANXR</name>
<keyword evidence="1" id="KW-0677">Repeat</keyword>
<reference evidence="2 3" key="1">
    <citation type="journal article" date="2016" name="Nat. Commun.">
        <title>Thousands of microbial genomes shed light on interconnected biogeochemical processes in an aquifer system.</title>
        <authorList>
            <person name="Anantharaman K."/>
            <person name="Brown C.T."/>
            <person name="Hug L.A."/>
            <person name="Sharon I."/>
            <person name="Castelle C.J."/>
            <person name="Probst A.J."/>
            <person name="Thomas B.C."/>
            <person name="Singh A."/>
            <person name="Wilkins M.J."/>
            <person name="Karaoz U."/>
            <person name="Brodie E.L."/>
            <person name="Williams K.H."/>
            <person name="Hubbard S.S."/>
            <person name="Banfield J.F."/>
        </authorList>
    </citation>
    <scope>NUCLEOTIDE SEQUENCE [LARGE SCALE GENOMIC DNA]</scope>
    <source>
        <strain evidence="3">RIFCSPLOWO2_12_FULL_64_10</strain>
    </source>
</reference>
<dbReference type="InterPro" id="IPR016024">
    <property type="entry name" value="ARM-type_fold"/>
</dbReference>
<dbReference type="InterPro" id="IPR004155">
    <property type="entry name" value="PBS_lyase_HEAT"/>
</dbReference>
<dbReference type="InterPro" id="IPR011989">
    <property type="entry name" value="ARM-like"/>
</dbReference>
<organism evidence="2 3">
    <name type="scientific">Handelsmanbacteria sp. (strain RIFCSPLOWO2_12_FULL_64_10)</name>
    <dbReference type="NCBI Taxonomy" id="1817868"/>
    <lineage>
        <taxon>Bacteria</taxon>
        <taxon>Candidatus Handelsmaniibacteriota</taxon>
    </lineage>
</organism>
<protein>
    <recommendedName>
        <fullName evidence="4">Phytanoyl-CoA dioxygenase</fullName>
    </recommendedName>
</protein>
<dbReference type="Pfam" id="PF02985">
    <property type="entry name" value="HEAT"/>
    <property type="match status" value="1"/>
</dbReference>
<dbReference type="InterPro" id="IPR000357">
    <property type="entry name" value="HEAT"/>
</dbReference>
<dbReference type="SUPFAM" id="SSF51197">
    <property type="entry name" value="Clavaminate synthase-like"/>
    <property type="match status" value="1"/>
</dbReference>
<evidence type="ECO:0000313" key="3">
    <source>
        <dbReference type="Proteomes" id="UP000178606"/>
    </source>
</evidence>
<dbReference type="Proteomes" id="UP000178606">
    <property type="component" value="Unassembled WGS sequence"/>
</dbReference>
<dbReference type="PANTHER" id="PTHR12697">
    <property type="entry name" value="PBS LYASE HEAT-LIKE PROTEIN"/>
    <property type="match status" value="1"/>
</dbReference>
<evidence type="ECO:0000313" key="2">
    <source>
        <dbReference type="EMBL" id="OGG44243.1"/>
    </source>
</evidence>
<proteinExistence type="predicted"/>
<accession>A0A1F6C556</accession>
<gene>
    <name evidence="2" type="ORF">A3F84_09425</name>
</gene>
<evidence type="ECO:0008006" key="4">
    <source>
        <dbReference type="Google" id="ProtNLM"/>
    </source>
</evidence>
<comment type="caution">
    <text evidence="2">The sequence shown here is derived from an EMBL/GenBank/DDBJ whole genome shotgun (WGS) entry which is preliminary data.</text>
</comment>
<dbReference type="Pfam" id="PF05721">
    <property type="entry name" value="PhyH"/>
    <property type="match status" value="1"/>
</dbReference>
<dbReference type="PANTHER" id="PTHR12697:SF5">
    <property type="entry name" value="DEOXYHYPUSINE HYDROXYLASE"/>
    <property type="match status" value="1"/>
</dbReference>
<dbReference type="Gene3D" id="2.60.120.620">
    <property type="entry name" value="q2cbj1_9rhob like domain"/>
    <property type="match status" value="1"/>
</dbReference>
<sequence>MVDPQHLFDDEQMRSFIVNGFVTIKPDLPASFHEAIYRKTEEVFAREGNPGNNILPRVPELRQVFDHPRVRGAFTSILGPGYIMHAHRHPHINRPGSKGQNWHKDSYWGFKKVRYHRPRWAMAFYYPQDVTPENGPSEVLPGTQYQMIKPPNETGLARQVCGEAGALAIIHFDLWHRGGANRTDQNRYMMKFQFTRMEEPERPAWNVRDTAWRAPAGVSDNGLEPLWSQVWDWSCGRRSNGNAAPQHNGLSSLASALHREEEPMRLSAAYALGALGGPAVPPLLDALKSGEEPVRLSAAYGLGVAGQPAVPALLSALDHGDEQVRAHAAYALGDIGPPAQDAVPALAGTLNDPSAWVRHHAAEALGTVARNPQVAVPALGKALRDPDGQVRFNAAYALARFGPSAQAAVPALREALWDEDRYVIGHAAAALRRIGAPEAQEALLDFLTASRWCPLTTKESMY</sequence>
<dbReference type="Pfam" id="PF13646">
    <property type="entry name" value="HEAT_2"/>
    <property type="match status" value="1"/>
</dbReference>
<dbReference type="Gene3D" id="1.25.10.10">
    <property type="entry name" value="Leucine-rich Repeat Variant"/>
    <property type="match status" value="2"/>
</dbReference>